<reference evidence="1" key="2">
    <citation type="submission" date="2025-09" db="UniProtKB">
        <authorList>
            <consortium name="EnsemblPlants"/>
        </authorList>
    </citation>
    <scope>IDENTIFICATION</scope>
</reference>
<protein>
    <submittedName>
        <fullName evidence="1">Uncharacterized protein</fullName>
    </submittedName>
</protein>
<proteinExistence type="predicted"/>
<dbReference type="Proteomes" id="UP001732700">
    <property type="component" value="Chromosome 4D"/>
</dbReference>
<dbReference type="EnsemblPlants" id="AVESA.00010b.r2.4DG0791810.1">
    <property type="protein sequence ID" value="AVESA.00010b.r2.4DG0791810.1.CDS"/>
    <property type="gene ID" value="AVESA.00010b.r2.4DG0791810"/>
</dbReference>
<evidence type="ECO:0000313" key="1">
    <source>
        <dbReference type="EnsemblPlants" id="AVESA.00010b.r2.4DG0791810.1.CDS"/>
    </source>
</evidence>
<accession>A0ACD5XHM1</accession>
<name>A0ACD5XHM1_AVESA</name>
<evidence type="ECO:0000313" key="2">
    <source>
        <dbReference type="Proteomes" id="UP001732700"/>
    </source>
</evidence>
<reference evidence="1" key="1">
    <citation type="submission" date="2021-05" db="EMBL/GenBank/DDBJ databases">
        <authorList>
            <person name="Scholz U."/>
            <person name="Mascher M."/>
            <person name="Fiebig A."/>
        </authorList>
    </citation>
    <scope>NUCLEOTIDE SEQUENCE [LARGE SCALE GENOMIC DNA]</scope>
</reference>
<keyword evidence="2" id="KW-1185">Reference proteome</keyword>
<organism evidence="1 2">
    <name type="scientific">Avena sativa</name>
    <name type="common">Oat</name>
    <dbReference type="NCBI Taxonomy" id="4498"/>
    <lineage>
        <taxon>Eukaryota</taxon>
        <taxon>Viridiplantae</taxon>
        <taxon>Streptophyta</taxon>
        <taxon>Embryophyta</taxon>
        <taxon>Tracheophyta</taxon>
        <taxon>Spermatophyta</taxon>
        <taxon>Magnoliopsida</taxon>
        <taxon>Liliopsida</taxon>
        <taxon>Poales</taxon>
        <taxon>Poaceae</taxon>
        <taxon>BOP clade</taxon>
        <taxon>Pooideae</taxon>
        <taxon>Poodae</taxon>
        <taxon>Poeae</taxon>
        <taxon>Poeae Chloroplast Group 1 (Aveneae type)</taxon>
        <taxon>Aveninae</taxon>
        <taxon>Avena</taxon>
    </lineage>
</organism>
<sequence>MAKGKSKKQSPPTTKSDGAMAAKGVEDGGEEKEMVILQSDDGMEFVVSVLEASQSKTIRSMIWRSGGNHIFLFDGDETKCTPIPLSVKGDILSKVVEYCKKHASGDDPSWDAKFVDDLDHETLCDLILAADRLRNQGLLNLTCQTVAKMIKGKSSHEICKIFNIRSYVTRAKKKLGEVENVKTVYWQLGTRFTPAPTNDGEELKPNLDKDLALTKEHDALMALHVVRCQEFTGYDPKRRGFICTRFCNYNIAFFDLDKESRLARGPPIATITGPISEWGVQSSVNVISLKVTESEVGYNFSVFGTVLARDQVDYRCLYLFKREEEDAQLITSSDDTLTLTDPSRVLILSDEIYFEIDLKIKCDGGAIKDFSKGVTSFSRSRLPADKQTMTVSLYSWLSRVQLSCENVVNPVEATIAINILKGPCNLSRVSAWTVGNYRDRIILYGSEGGSTQTVTCYGGDSVPLSRCVVAVPVDKNLVLLLHSGAEMLEVTLGQSDEHCICKMGRGELQVKVAWTGILKRKKYDFDHVGAVRLLH</sequence>